<dbReference type="OrthoDB" id="5860207at2759"/>
<dbReference type="AlphaFoldDB" id="G0MID5"/>
<organism evidence="3">
    <name type="scientific">Caenorhabditis brenneri</name>
    <name type="common">Nematode worm</name>
    <dbReference type="NCBI Taxonomy" id="135651"/>
    <lineage>
        <taxon>Eukaryota</taxon>
        <taxon>Metazoa</taxon>
        <taxon>Ecdysozoa</taxon>
        <taxon>Nematoda</taxon>
        <taxon>Chromadorea</taxon>
        <taxon>Rhabditida</taxon>
        <taxon>Rhabditina</taxon>
        <taxon>Rhabditomorpha</taxon>
        <taxon>Rhabditoidea</taxon>
        <taxon>Rhabditidae</taxon>
        <taxon>Peloderinae</taxon>
        <taxon>Caenorhabditis</taxon>
    </lineage>
</organism>
<dbReference type="HOGENOM" id="CLU_118742_0_0_1"/>
<accession>G0MID5</accession>
<evidence type="ECO:0000313" key="2">
    <source>
        <dbReference type="EMBL" id="EGT59307.1"/>
    </source>
</evidence>
<name>G0MID5_CAEBE</name>
<dbReference type="InParanoid" id="G0MID5"/>
<dbReference type="eggNOG" id="ENOG502TI2T">
    <property type="taxonomic scope" value="Eukaryota"/>
</dbReference>
<evidence type="ECO:0000313" key="3">
    <source>
        <dbReference type="Proteomes" id="UP000008068"/>
    </source>
</evidence>
<proteinExistence type="predicted"/>
<dbReference type="Proteomes" id="UP000008068">
    <property type="component" value="Unassembled WGS sequence"/>
</dbReference>
<feature type="compositionally biased region" description="Basic and acidic residues" evidence="1">
    <location>
        <begin position="27"/>
        <end position="54"/>
    </location>
</feature>
<feature type="compositionally biased region" description="Low complexity" evidence="1">
    <location>
        <begin position="13"/>
        <end position="23"/>
    </location>
</feature>
<reference evidence="3" key="1">
    <citation type="submission" date="2011-07" db="EMBL/GenBank/DDBJ databases">
        <authorList>
            <consortium name="Caenorhabditis brenneri Sequencing and Analysis Consortium"/>
            <person name="Wilson R.K."/>
        </authorList>
    </citation>
    <scope>NUCLEOTIDE SEQUENCE [LARGE SCALE GENOMIC DNA]</scope>
    <source>
        <strain evidence="3">PB2801</strain>
    </source>
</reference>
<keyword evidence="3" id="KW-1185">Reference proteome</keyword>
<protein>
    <submittedName>
        <fullName evidence="2">Uncharacterized protein</fullName>
    </submittedName>
</protein>
<dbReference type="EMBL" id="GL379795">
    <property type="protein sequence ID" value="EGT59307.1"/>
    <property type="molecule type" value="Genomic_DNA"/>
</dbReference>
<feature type="region of interest" description="Disordered" evidence="1">
    <location>
        <begin position="1"/>
        <end position="71"/>
    </location>
</feature>
<sequence length="163" mass="18400">MSQSVVRMRPAHGNNNNNGTTSNKMGGPDRLKRKGASDEGLPTKKAKEEIEKPTSSKTIPTPEIMGIHTPMDPDYRRLPKGFVLGDLAREKFAGIVLADLHDRYEIQIYCRLFEHFAYYPYYKPVEDTWISAHDHAVGEIIKFRTPPSVVMSRARAARNSADN</sequence>
<dbReference type="OMA" id="SANHFHI"/>
<evidence type="ECO:0000256" key="1">
    <source>
        <dbReference type="SAM" id="MobiDB-lite"/>
    </source>
</evidence>
<gene>
    <name evidence="2" type="ORF">CAEBREN_13258</name>
</gene>